<dbReference type="Gramene" id="LPERR04G06340.1">
    <property type="protein sequence ID" value="LPERR04G06340.1"/>
    <property type="gene ID" value="LPERR04G06340"/>
</dbReference>
<dbReference type="AlphaFoldDB" id="A0A0D9W3X2"/>
<dbReference type="Proteomes" id="UP000032180">
    <property type="component" value="Chromosome 4"/>
</dbReference>
<organism evidence="1 2">
    <name type="scientific">Leersia perrieri</name>
    <dbReference type="NCBI Taxonomy" id="77586"/>
    <lineage>
        <taxon>Eukaryota</taxon>
        <taxon>Viridiplantae</taxon>
        <taxon>Streptophyta</taxon>
        <taxon>Embryophyta</taxon>
        <taxon>Tracheophyta</taxon>
        <taxon>Spermatophyta</taxon>
        <taxon>Magnoliopsida</taxon>
        <taxon>Liliopsida</taxon>
        <taxon>Poales</taxon>
        <taxon>Poaceae</taxon>
        <taxon>BOP clade</taxon>
        <taxon>Oryzoideae</taxon>
        <taxon>Oryzeae</taxon>
        <taxon>Oryzinae</taxon>
        <taxon>Leersia</taxon>
    </lineage>
</organism>
<proteinExistence type="predicted"/>
<reference evidence="2" key="2">
    <citation type="submission" date="2013-12" db="EMBL/GenBank/DDBJ databases">
        <authorList>
            <person name="Yu Y."/>
            <person name="Lee S."/>
            <person name="de Baynast K."/>
            <person name="Wissotski M."/>
            <person name="Liu L."/>
            <person name="Talag J."/>
            <person name="Goicoechea J."/>
            <person name="Angelova A."/>
            <person name="Jetty R."/>
            <person name="Kudrna D."/>
            <person name="Golser W."/>
            <person name="Rivera L."/>
            <person name="Zhang J."/>
            <person name="Wing R."/>
        </authorList>
    </citation>
    <scope>NUCLEOTIDE SEQUENCE</scope>
</reference>
<evidence type="ECO:0000313" key="2">
    <source>
        <dbReference type="Proteomes" id="UP000032180"/>
    </source>
</evidence>
<reference evidence="1 2" key="1">
    <citation type="submission" date="2012-08" db="EMBL/GenBank/DDBJ databases">
        <title>Oryza genome evolution.</title>
        <authorList>
            <person name="Wing R.A."/>
        </authorList>
    </citation>
    <scope>NUCLEOTIDE SEQUENCE</scope>
</reference>
<protein>
    <submittedName>
        <fullName evidence="1">Uncharacterized protein</fullName>
    </submittedName>
</protein>
<evidence type="ECO:0000313" key="1">
    <source>
        <dbReference type="EnsemblPlants" id="LPERR04G06340.1"/>
    </source>
</evidence>
<sequence length="63" mass="7038">MAYMFDDFYYFGKYRCGCLSICACKLTSTELPTGNGTCAGIGCCQANIPTDLTYYPYKNSKFL</sequence>
<reference evidence="1" key="3">
    <citation type="submission" date="2015-04" db="UniProtKB">
        <authorList>
            <consortium name="EnsemblPlants"/>
        </authorList>
    </citation>
    <scope>IDENTIFICATION</scope>
</reference>
<accession>A0A0D9W3X2</accession>
<dbReference type="HOGENOM" id="CLU_2889012_0_0_1"/>
<name>A0A0D9W3X2_9ORYZ</name>
<dbReference type="EnsemblPlants" id="LPERR04G06340.1">
    <property type="protein sequence ID" value="LPERR04G06340.1"/>
    <property type="gene ID" value="LPERR04G06340"/>
</dbReference>
<keyword evidence="2" id="KW-1185">Reference proteome</keyword>